<evidence type="ECO:0000313" key="2">
    <source>
        <dbReference type="EMBL" id="ROG89620.1"/>
    </source>
</evidence>
<dbReference type="Pfam" id="PF18160">
    <property type="entry name" value="SLATT_5"/>
    <property type="match status" value="1"/>
</dbReference>
<proteinExistence type="predicted"/>
<organism evidence="2 3">
    <name type="scientific">Klebsiella pneumoniae</name>
    <dbReference type="NCBI Taxonomy" id="573"/>
    <lineage>
        <taxon>Bacteria</taxon>
        <taxon>Pseudomonadati</taxon>
        <taxon>Pseudomonadota</taxon>
        <taxon>Gammaproteobacteria</taxon>
        <taxon>Enterobacterales</taxon>
        <taxon>Enterobacteriaceae</taxon>
        <taxon>Klebsiella/Raoultella group</taxon>
        <taxon>Klebsiella</taxon>
        <taxon>Klebsiella pneumoniae complex</taxon>
    </lineage>
</organism>
<gene>
    <name evidence="2" type="ORF">BL124_00025230</name>
</gene>
<reference evidence="2 3" key="1">
    <citation type="submission" date="2018-10" db="EMBL/GenBank/DDBJ databases">
        <authorList>
            <person name="Vanduin D."/>
            <person name="Fouts D."/>
            <person name="Wright M."/>
            <person name="Sutton G."/>
            <person name="Nguyen K."/>
            <person name="Kreiswirth B."/>
            <person name="Chen L."/>
            <person name="Rojas L."/>
            <person name="Hujer A."/>
            <person name="Hujer K."/>
            <person name="Bonomo R."/>
            <person name="Adams M."/>
        </authorList>
    </citation>
    <scope>NUCLEOTIDE SEQUENCE [LARGE SCALE GENOMIC DNA]</scope>
    <source>
        <strain evidence="2 3">CRK0165</strain>
    </source>
</reference>
<evidence type="ECO:0000259" key="1">
    <source>
        <dbReference type="Pfam" id="PF18160"/>
    </source>
</evidence>
<feature type="domain" description="SMODS and SLOG-associating 2TM effector" evidence="1">
    <location>
        <begin position="33"/>
        <end position="235"/>
    </location>
</feature>
<dbReference type="NCBIfam" id="NF033631">
    <property type="entry name" value="SLATT_5"/>
    <property type="match status" value="1"/>
</dbReference>
<sequence>MVVNLHRGKPLVKRIGLISPALRHFILFMELMMKDFLDSLSKSAWETSCARYNASRRLKVREIFSTISLALIGLSGIILSLIQYFWITDINPKLNILITAFSIILSMLLIIISLIEWGVASGAKSEALFRNAELLNEHERKISLFKNCLKEEIMDDDYKYIDNLRDEYEKIKSTCTFNHSPVDYEYHKIVKSRYYIAHTSESFSFWRVLKGRVNYSISSIWGYLIIWSIVAIFFFKVLKVIASLY</sequence>
<evidence type="ECO:0000313" key="3">
    <source>
        <dbReference type="Proteomes" id="UP000283322"/>
    </source>
</evidence>
<dbReference type="EMBL" id="MPYG04000195">
    <property type="protein sequence ID" value="ROG89620.1"/>
    <property type="molecule type" value="Genomic_DNA"/>
</dbReference>
<accession>A0A367SUU4</accession>
<dbReference type="InterPro" id="IPR041115">
    <property type="entry name" value="SLATT_5"/>
</dbReference>
<dbReference type="Proteomes" id="UP000283322">
    <property type="component" value="Unassembled WGS sequence"/>
</dbReference>
<name>A0A367SUU4_KLEPN</name>
<dbReference type="AlphaFoldDB" id="A0A367SUU4"/>
<comment type="caution">
    <text evidence="2">The sequence shown here is derived from an EMBL/GenBank/DDBJ whole genome shotgun (WGS) entry which is preliminary data.</text>
</comment>
<protein>
    <submittedName>
        <fullName evidence="2">SLATT domain-containing protein</fullName>
    </submittedName>
</protein>